<reference evidence="8 9" key="1">
    <citation type="submission" date="2019-01" db="EMBL/GenBank/DDBJ databases">
        <authorList>
            <person name="Chen W.-M."/>
        </authorList>
    </citation>
    <scope>NUCLEOTIDE SEQUENCE [LARGE SCALE GENOMIC DNA]</scope>
    <source>
        <strain evidence="8 9">FSY-15</strain>
    </source>
</reference>
<dbReference type="InterPro" id="IPR000184">
    <property type="entry name" value="Bac_surfAg_D15"/>
</dbReference>
<dbReference type="RefSeq" id="WP_127802273.1">
    <property type="nucleotide sequence ID" value="NZ_SACY01000001.1"/>
</dbReference>
<feature type="domain" description="Bacterial surface antigen (D15)" evidence="6">
    <location>
        <begin position="384"/>
        <end position="754"/>
    </location>
</feature>
<name>A0A437PWU1_9BACT</name>
<sequence length="759" mass="87590">MKNVLIYLFFLVFITSCVGVKDYVPSEPKIDYISIKGTKVIPETEIRTNVYQVKYSYKRLFSSALYLFLENKRLKNDSLGRKNPAIHFFTNYNPRFSNELISDIKKNISNYYQQKGFLKSVIELKIDSLKKSKNLFGIQINIKEGQASVFSKKDSVLVNNPALHSLVDKYLKTESLIYANRNLDLSVLRQEKDALALYYKNQGYYYFSSNDIGIYLNDISDSSLNQVGLVYKIPNAKGIFINKLYDRIFRFTSPEFLIKKAENSYNFEPTDFSTTNALNKLIKLKEGDLYSNTKINQGLQNIYLTDQFKSVSIRFDTTKTVLSPHIELVESDKLNFTSEFGGSVFRGIPGPFLTNSLKIRRVFSHLDNIDFSARVGYEAQAGFINTSQTRNNFEVNLSTSYNYPNLFLPQKSLKFLGDFFAPQTQFGLGYDYINRPEYLRTNFKLFQNLYWRKSTNKYFQLSFINLNLINTSYPSTTIASDFQNYLVELKANGNNLYRSFNPSFVSSIYFNYNYRNFNTTNSLIRGYTMNLGLESGGTTLNFLPNNKIEFISNLFKYQQDIQFYRFLRLSFDYRKYILLGYHGNSQIAFKFLSGLAYAYGGENNYQLPYEKNFFIGGPSSLRAWKPRRLGPGSNISSGLMEQPGSILLESSIEYRFPLVKFFGNINGALFVDAGNVWNFAQSFYPSESVFQLNNFYNQIAVGTGLGLRWDFTYFLLRLDLATKVINPANAPNEKWVLPKTTFRDGENPIEFNIGIGYPF</sequence>
<dbReference type="Proteomes" id="UP000282832">
    <property type="component" value="Unassembled WGS sequence"/>
</dbReference>
<keyword evidence="3" id="KW-0732">Signal</keyword>
<evidence type="ECO:0000313" key="9">
    <source>
        <dbReference type="Proteomes" id="UP000282832"/>
    </source>
</evidence>
<dbReference type="PANTHER" id="PTHR12815:SF47">
    <property type="entry name" value="TRANSLOCATION AND ASSEMBLY MODULE SUBUNIT TAMA"/>
    <property type="match status" value="1"/>
</dbReference>
<evidence type="ECO:0000256" key="4">
    <source>
        <dbReference type="ARBA" id="ARBA00023136"/>
    </source>
</evidence>
<dbReference type="AlphaFoldDB" id="A0A437PWU1"/>
<dbReference type="EMBL" id="SACY01000001">
    <property type="protein sequence ID" value="RVU26721.1"/>
    <property type="molecule type" value="Genomic_DNA"/>
</dbReference>
<organism evidence="8 9">
    <name type="scientific">Sandaracinomonas limnophila</name>
    <dbReference type="NCBI Taxonomy" id="1862386"/>
    <lineage>
        <taxon>Bacteria</taxon>
        <taxon>Pseudomonadati</taxon>
        <taxon>Bacteroidota</taxon>
        <taxon>Cytophagia</taxon>
        <taxon>Cytophagales</taxon>
        <taxon>Flectobacillaceae</taxon>
        <taxon>Sandaracinomonas</taxon>
    </lineage>
</organism>
<dbReference type="GO" id="GO:0019867">
    <property type="term" value="C:outer membrane"/>
    <property type="evidence" value="ECO:0007669"/>
    <property type="project" value="InterPro"/>
</dbReference>
<evidence type="ECO:0008006" key="10">
    <source>
        <dbReference type="Google" id="ProtNLM"/>
    </source>
</evidence>
<dbReference type="OrthoDB" id="9814535at2"/>
<dbReference type="Gene3D" id="2.40.160.50">
    <property type="entry name" value="membrane protein fhac: a member of the omp85/tpsb transporter family"/>
    <property type="match status" value="1"/>
</dbReference>
<dbReference type="Gene3D" id="3.10.20.310">
    <property type="entry name" value="membrane protein fhac"/>
    <property type="match status" value="2"/>
</dbReference>
<keyword evidence="9" id="KW-1185">Reference proteome</keyword>
<comment type="caution">
    <text evidence="8">The sequence shown here is derived from an EMBL/GenBank/DDBJ whole genome shotgun (WGS) entry which is preliminary data.</text>
</comment>
<dbReference type="PANTHER" id="PTHR12815">
    <property type="entry name" value="SORTING AND ASSEMBLY MACHINERY SAMM50 PROTEIN FAMILY MEMBER"/>
    <property type="match status" value="1"/>
</dbReference>
<accession>A0A437PWU1</accession>
<proteinExistence type="predicted"/>
<dbReference type="Pfam" id="PF01103">
    <property type="entry name" value="Omp85"/>
    <property type="match status" value="1"/>
</dbReference>
<feature type="domain" description="POTRA" evidence="7">
    <location>
        <begin position="28"/>
        <end position="145"/>
    </location>
</feature>
<dbReference type="Pfam" id="PF07244">
    <property type="entry name" value="POTRA"/>
    <property type="match status" value="1"/>
</dbReference>
<evidence type="ECO:0000259" key="7">
    <source>
        <dbReference type="Pfam" id="PF07244"/>
    </source>
</evidence>
<keyword evidence="5" id="KW-0998">Cell outer membrane</keyword>
<evidence type="ECO:0000256" key="5">
    <source>
        <dbReference type="ARBA" id="ARBA00023237"/>
    </source>
</evidence>
<protein>
    <recommendedName>
        <fullName evidence="10">Bacterial surface antigen (D15) domain-containing protein</fullName>
    </recommendedName>
</protein>
<evidence type="ECO:0000313" key="8">
    <source>
        <dbReference type="EMBL" id="RVU26721.1"/>
    </source>
</evidence>
<gene>
    <name evidence="8" type="ORF">EOJ36_01630</name>
</gene>
<dbReference type="PROSITE" id="PS51257">
    <property type="entry name" value="PROKAR_LIPOPROTEIN"/>
    <property type="match status" value="1"/>
</dbReference>
<evidence type="ECO:0000256" key="2">
    <source>
        <dbReference type="ARBA" id="ARBA00022692"/>
    </source>
</evidence>
<keyword evidence="2" id="KW-0812">Transmembrane</keyword>
<dbReference type="InterPro" id="IPR010827">
    <property type="entry name" value="BamA/TamA_POTRA"/>
</dbReference>
<evidence type="ECO:0000256" key="1">
    <source>
        <dbReference type="ARBA" id="ARBA00004370"/>
    </source>
</evidence>
<comment type="subcellular location">
    <subcellularLocation>
        <location evidence="1">Membrane</location>
    </subcellularLocation>
</comment>
<dbReference type="InterPro" id="IPR039910">
    <property type="entry name" value="D15-like"/>
</dbReference>
<keyword evidence="4" id="KW-0472">Membrane</keyword>
<evidence type="ECO:0000259" key="6">
    <source>
        <dbReference type="Pfam" id="PF01103"/>
    </source>
</evidence>
<evidence type="ECO:0000256" key="3">
    <source>
        <dbReference type="ARBA" id="ARBA00022729"/>
    </source>
</evidence>